<reference evidence="2" key="1">
    <citation type="journal article" date="2011" name="Nature">
        <title>Genome sequence and analysis of the tuber crop potato.</title>
        <authorList>
            <consortium name="The Potato Genome Sequencing Consortium"/>
        </authorList>
    </citation>
    <scope>NUCLEOTIDE SEQUENCE [LARGE SCALE GENOMIC DNA]</scope>
    <source>
        <strain evidence="2">cv. DM1-3 516 R44</strain>
    </source>
</reference>
<proteinExistence type="predicted"/>
<dbReference type="EnsemblPlants" id="PGSC0003DMT400093703">
    <property type="protein sequence ID" value="PGSC0003DMT400093703"/>
    <property type="gene ID" value="PGSC0003DMG400043274"/>
</dbReference>
<reference evidence="1" key="2">
    <citation type="submission" date="2015-06" db="UniProtKB">
        <authorList>
            <consortium name="EnsemblPlants"/>
        </authorList>
    </citation>
    <scope>IDENTIFICATION</scope>
    <source>
        <strain evidence="1">DM1-3 516 R44</strain>
    </source>
</reference>
<accession>M1DSI4</accession>
<evidence type="ECO:0000313" key="1">
    <source>
        <dbReference type="EnsemblPlants" id="PGSC0003DMT400093703"/>
    </source>
</evidence>
<keyword evidence="2" id="KW-1185">Reference proteome</keyword>
<dbReference type="InParanoid" id="M1DSI4"/>
<dbReference type="PANTHER" id="PTHR33180:SF31">
    <property type="entry name" value="POLYPROTEIN PROTEIN"/>
    <property type="match status" value="1"/>
</dbReference>
<name>M1DSI4_SOLTU</name>
<protein>
    <submittedName>
        <fullName evidence="1">Uncharacterized protein</fullName>
    </submittedName>
</protein>
<dbReference type="PaxDb" id="4113-PGSC0003DMT400093703"/>
<dbReference type="Proteomes" id="UP000011115">
    <property type="component" value="Unassembled WGS sequence"/>
</dbReference>
<organism evidence="1 2">
    <name type="scientific">Solanum tuberosum</name>
    <name type="common">Potato</name>
    <dbReference type="NCBI Taxonomy" id="4113"/>
    <lineage>
        <taxon>Eukaryota</taxon>
        <taxon>Viridiplantae</taxon>
        <taxon>Streptophyta</taxon>
        <taxon>Embryophyta</taxon>
        <taxon>Tracheophyta</taxon>
        <taxon>Spermatophyta</taxon>
        <taxon>Magnoliopsida</taxon>
        <taxon>eudicotyledons</taxon>
        <taxon>Gunneridae</taxon>
        <taxon>Pentapetalae</taxon>
        <taxon>asterids</taxon>
        <taxon>lamiids</taxon>
        <taxon>Solanales</taxon>
        <taxon>Solanaceae</taxon>
        <taxon>Solanoideae</taxon>
        <taxon>Solaneae</taxon>
        <taxon>Solanum</taxon>
    </lineage>
</organism>
<dbReference type="PANTHER" id="PTHR33180">
    <property type="entry name" value="PHOTOSYSTEM II CP43 REACTION CENTER PROTEIN"/>
    <property type="match status" value="1"/>
</dbReference>
<sequence>MIRLGFGCLRPTSLSPVPDQNVVPGLRAHDPPPQSLNRKEAEGLRTIIEEKRLSTDEGKRKAATFKPVDYVVVMGKKVKCDSDDINVILECTKNIPDVYQSKINRTSLEDMKSWLTTF</sequence>
<dbReference type="AlphaFoldDB" id="M1DSI4"/>
<dbReference type="HOGENOM" id="CLU_2077281_0_0_1"/>
<evidence type="ECO:0000313" key="2">
    <source>
        <dbReference type="Proteomes" id="UP000011115"/>
    </source>
</evidence>
<dbReference type="Gramene" id="PGSC0003DMT400093703">
    <property type="protein sequence ID" value="PGSC0003DMT400093703"/>
    <property type="gene ID" value="PGSC0003DMG400043274"/>
</dbReference>